<dbReference type="Gene3D" id="1.10.1200.10">
    <property type="entry name" value="ACP-like"/>
    <property type="match status" value="1"/>
</dbReference>
<comment type="caution">
    <text evidence="4">The sequence shown here is derived from an EMBL/GenBank/DDBJ whole genome shotgun (WGS) entry which is preliminary data.</text>
</comment>
<dbReference type="PROSITE" id="PS50075">
    <property type="entry name" value="CARRIER"/>
    <property type="match status" value="1"/>
</dbReference>
<evidence type="ECO:0000256" key="1">
    <source>
        <dbReference type="ARBA" id="ARBA00022450"/>
    </source>
</evidence>
<reference evidence="4 5" key="1">
    <citation type="submission" date="2010-12" db="EMBL/GenBank/DDBJ databases">
        <authorList>
            <person name="Muzny D."/>
            <person name="Qin X."/>
            <person name="Deng J."/>
            <person name="Jiang H."/>
            <person name="Liu Y."/>
            <person name="Qu J."/>
            <person name="Song X.-Z."/>
            <person name="Zhang L."/>
            <person name="Thornton R."/>
            <person name="Coyle M."/>
            <person name="Francisco L."/>
            <person name="Jackson L."/>
            <person name="Javaid M."/>
            <person name="Korchina V."/>
            <person name="Kovar C."/>
            <person name="Mata R."/>
            <person name="Mathew T."/>
            <person name="Ngo R."/>
            <person name="Nguyen L."/>
            <person name="Nguyen N."/>
            <person name="Okwuonu G."/>
            <person name="Ongeri F."/>
            <person name="Pham C."/>
            <person name="Simmons D."/>
            <person name="Wilczek-Boney K."/>
            <person name="Hale W."/>
            <person name="Jakkamsetti A."/>
            <person name="Pham P."/>
            <person name="Ruth R."/>
            <person name="San Lucas F."/>
            <person name="Warren J."/>
            <person name="Zhang J."/>
            <person name="Zhao Z."/>
            <person name="Zhou C."/>
            <person name="Zhu D."/>
            <person name="Lee S."/>
            <person name="Bess C."/>
            <person name="Blankenburg K."/>
            <person name="Forbes L."/>
            <person name="Fu Q."/>
            <person name="Gubbala S."/>
            <person name="Hirani K."/>
            <person name="Jayaseelan J.C."/>
            <person name="Lara F."/>
            <person name="Munidasa M."/>
            <person name="Palculict T."/>
            <person name="Patil S."/>
            <person name="Pu L.-L."/>
            <person name="Saada N."/>
            <person name="Tang L."/>
            <person name="Weissenberger G."/>
            <person name="Zhu Y."/>
            <person name="Hemphill L."/>
            <person name="Shang Y."/>
            <person name="Youmans B."/>
            <person name="Ayvaz T."/>
            <person name="Ross M."/>
            <person name="Santibanez J."/>
            <person name="Aqrawi P."/>
            <person name="Gross S."/>
            <person name="Joshi V."/>
            <person name="Fowler G."/>
            <person name="Nazareth L."/>
            <person name="Reid J."/>
            <person name="Worley K."/>
            <person name="Petrosino J."/>
            <person name="Highlander S."/>
            <person name="Gibbs R."/>
        </authorList>
    </citation>
    <scope>NUCLEOTIDE SEQUENCE [LARGE SCALE GENOMIC DNA]</scope>
    <source>
        <strain evidence="4 5">ATCC 23263</strain>
    </source>
</reference>
<gene>
    <name evidence="4" type="ORF">HMP0721_0041</name>
</gene>
<feature type="domain" description="Carrier" evidence="3">
    <location>
        <begin position="1"/>
        <end position="73"/>
    </location>
</feature>
<evidence type="ECO:0000256" key="2">
    <source>
        <dbReference type="ARBA" id="ARBA00022553"/>
    </source>
</evidence>
<dbReference type="InterPro" id="IPR036736">
    <property type="entry name" value="ACP-like_sf"/>
</dbReference>
<dbReference type="PROSITE" id="PS00012">
    <property type="entry name" value="PHOSPHOPANTETHEINE"/>
    <property type="match status" value="1"/>
</dbReference>
<protein>
    <submittedName>
        <fullName evidence="4">Putative acyl carrier protein</fullName>
    </submittedName>
</protein>
<dbReference type="Pfam" id="PF00550">
    <property type="entry name" value="PP-binding"/>
    <property type="match status" value="1"/>
</dbReference>
<dbReference type="STRING" id="887929.HMP0721_0041"/>
<dbReference type="InterPro" id="IPR009081">
    <property type="entry name" value="PP-bd_ACP"/>
</dbReference>
<dbReference type="EMBL" id="AEQN01000003">
    <property type="protein sequence ID" value="EFV02844.1"/>
    <property type="molecule type" value="Genomic_DNA"/>
</dbReference>
<dbReference type="SUPFAM" id="SSF47336">
    <property type="entry name" value="ACP-like"/>
    <property type="match status" value="1"/>
</dbReference>
<dbReference type="Proteomes" id="UP000004754">
    <property type="component" value="Unassembled WGS sequence"/>
</dbReference>
<dbReference type="AlphaFoldDB" id="E6MDF9"/>
<dbReference type="RefSeq" id="WP_006597459.1">
    <property type="nucleotide sequence ID" value="NZ_GL622359.1"/>
</dbReference>
<proteinExistence type="predicted"/>
<dbReference type="InterPro" id="IPR006162">
    <property type="entry name" value="Ppantetheine_attach_site"/>
</dbReference>
<sequence>MEEKIKEIIMEALCVNEDEISDNVTFDELGADSLNIIEIVSMIEDEFEIEIEFEEFSAIETYGQMVSVLQDKLAA</sequence>
<keyword evidence="1" id="KW-0596">Phosphopantetheine</keyword>
<accession>E6MDF9</accession>
<evidence type="ECO:0000259" key="3">
    <source>
        <dbReference type="PROSITE" id="PS50075"/>
    </source>
</evidence>
<name>E6MDF9_9FIRM</name>
<evidence type="ECO:0000313" key="4">
    <source>
        <dbReference type="EMBL" id="EFV02844.1"/>
    </source>
</evidence>
<dbReference type="eggNOG" id="COG0236">
    <property type="taxonomic scope" value="Bacteria"/>
</dbReference>
<keyword evidence="5" id="KW-1185">Reference proteome</keyword>
<dbReference type="HOGENOM" id="CLU_108696_5_0_9"/>
<evidence type="ECO:0000313" key="5">
    <source>
        <dbReference type="Proteomes" id="UP000004754"/>
    </source>
</evidence>
<keyword evidence="2" id="KW-0597">Phosphoprotein</keyword>
<organism evidence="4 5">
    <name type="scientific">Pseudoramibacter alactolyticus ATCC 23263</name>
    <dbReference type="NCBI Taxonomy" id="887929"/>
    <lineage>
        <taxon>Bacteria</taxon>
        <taxon>Bacillati</taxon>
        <taxon>Bacillota</taxon>
        <taxon>Clostridia</taxon>
        <taxon>Eubacteriales</taxon>
        <taxon>Eubacteriaceae</taxon>
        <taxon>Pseudoramibacter</taxon>
    </lineage>
</organism>